<dbReference type="FunFam" id="2.120.10.80:FF:000049">
    <property type="entry name" value="Cell polarity protein (Tea1)"/>
    <property type="match status" value="1"/>
</dbReference>
<feature type="compositionally biased region" description="Polar residues" evidence="7">
    <location>
        <begin position="377"/>
        <end position="386"/>
    </location>
</feature>
<evidence type="ECO:0000256" key="4">
    <source>
        <dbReference type="ARBA" id="ARBA00022737"/>
    </source>
</evidence>
<dbReference type="SUPFAM" id="SSF117281">
    <property type="entry name" value="Kelch motif"/>
    <property type="match status" value="1"/>
</dbReference>
<keyword evidence="4" id="KW-0677">Repeat</keyword>
<dbReference type="SMART" id="SM00612">
    <property type="entry name" value="Kelch"/>
    <property type="match status" value="3"/>
</dbReference>
<name>A0A9N9B6P6_9GLOM</name>
<dbReference type="PANTHER" id="PTHR46647:SF1">
    <property type="entry name" value="RAB9 EFFECTOR PROTEIN WITH KELCH MOTIFS"/>
    <property type="match status" value="1"/>
</dbReference>
<evidence type="ECO:0000256" key="1">
    <source>
        <dbReference type="ARBA" id="ARBA00004496"/>
    </source>
</evidence>
<feature type="compositionally biased region" description="Polar residues" evidence="7">
    <location>
        <begin position="399"/>
        <end position="411"/>
    </location>
</feature>
<comment type="caution">
    <text evidence="8">The sequence shown here is derived from an EMBL/GenBank/DDBJ whole genome shotgun (WGS) entry which is preliminary data.</text>
</comment>
<proteinExistence type="predicted"/>
<sequence>MSQGKRKKAGSSYPWSQRKLCLTNPFPRYGHSASKMASANDLLIFGGANLGKARNDIFSIEISTLNVQSISTAGDIPSPRSWHTHAEIGSKLYVYGGLTQDPQYSDQRLDDNLYMLDLATKRWSRISVSGTAPIGRYGHSTAVIGSKMYIFGGRFDGYYLNELLAFDVNSYNSSGAGWEFITPTSQLPPGRMAHITCVHNDKIYMFGGNDAHRCFNDMWCFDPRTNTWSELSCIGFIPSARKFHGAAIVDDVMYVFGGMTQDGQELGDLTAFRISNQRWYMFQKMGPTPNPRFHLTMTTIQEKVLVLGGESTSTQGLRPDEDSIVHILDTSAQRSQQEFQQQQTAAQRSQQEYQQQQQTAAQRSQQEFQQQQIAVPRTQQEFQQYTGFPLPPTTEHNRSTPSPTNIPTLANPQGYPRSPNTPPNRSVNTSPRVGGPNAQIDIDNSRVSTPEQVMHMDRVNNHRKQSPSPAGGIRQIQPKQSMERLQMNPSPNGPQQLPSQHIDNLNYGVQQLDNNPNLQVYQSNGFRHGDFTNPRPAPQPGSTSPILHNHSPNLKGSVSPAFSSTSTLPQGQLPHDGSSISSPTSTMSSMDMRSPTSDAVDHSFARIMNSENGDFMNELQERDTSIATFKKREMWLRAELALARKAGYTPEVDVDGGVPDGIDIDNLMDISEFGSEKYKIIEAITKIKQELRKAKATIANQAQIASQKITDSERVRTAALQEAAYFKAKLSALTNSAEHDLKILEVERATELEKRLTRALTEKEAVQNQLIQLQQSSNYDKNSREAAEERARMATSRAEEAEEAHARALAELATLHSRATAAESQHRETKSQLSEVTLELTRTRGNNQSQIQSLQQSIEQHQRALEKANVAIAAANERASEAESLWRQARQDISNLEKEAAGLRSELDLKMRDLDRASARAAEMERLLDKTRQERDAVRDMMKDGMTKLLSNSRTNEDLSVPTRISSQVIHLEQEIETLKNINAETKESADKASISLANSMDKIVQLESSLTKARSETAMLQRRLAESSDEVIRTKGRLREKERTLDEKTCALEDAEIKVGMMRDVMVERGILEDVTSQGTLSSQYKELLSRCEELEQRAQHEEDKKKLLEDELKRVNNRSLNQDSSSSKNNENEMREAELKFSETQQKLQLAQDKLAKVESDYNTAMHYVQGTEKMLRRLKDELQKSKSDSDKLQKQLKIAQERNEELEEKVSEVQNQVSVRTGVRESRIQEFTNKQLEVQKEEFGQEMTEVQQKMKELIVQIDHAREEKKMVDISYEALRKEFKTMQKDHIDLKQSNKLFQEQLASSTIKVEQLRKENEHLNRQLTNDLSDNLSNNIKFKQHERWDEQRGVLERQIAQLHETNKKLERENIDFEQKLHESENKISLLLDQMEHAVDNYRVIEDGIKSSPRDSNIISSMTDKLDDELLALNSRWGNNYDDLSPEDDGYINRKWNRLPSGMDNESRASSNIDDYEDMIAALEQVQKGQKVATANRK</sequence>
<keyword evidence="2" id="KW-0880">Kelch repeat</keyword>
<dbReference type="InterPro" id="IPR006652">
    <property type="entry name" value="Kelch_1"/>
</dbReference>
<dbReference type="PANTHER" id="PTHR46647">
    <property type="entry name" value="RAB9 EFFECTOR PROTEIN WITH KELCH MOTIFS"/>
    <property type="match status" value="1"/>
</dbReference>
<feature type="region of interest" description="Disordered" evidence="7">
    <location>
        <begin position="335"/>
        <end position="446"/>
    </location>
</feature>
<keyword evidence="5 6" id="KW-0175">Coiled coil</keyword>
<feature type="compositionally biased region" description="Polar residues" evidence="7">
    <location>
        <begin position="1119"/>
        <end position="1131"/>
    </location>
</feature>
<dbReference type="EMBL" id="CAJVPY010002342">
    <property type="protein sequence ID" value="CAG8557331.1"/>
    <property type="molecule type" value="Genomic_DNA"/>
</dbReference>
<dbReference type="Proteomes" id="UP000789405">
    <property type="component" value="Unassembled WGS sequence"/>
</dbReference>
<dbReference type="Pfam" id="PF24681">
    <property type="entry name" value="Kelch_KLHDC2_KLHL20_DRC7"/>
    <property type="match status" value="2"/>
</dbReference>
<reference evidence="8" key="1">
    <citation type="submission" date="2021-06" db="EMBL/GenBank/DDBJ databases">
        <authorList>
            <person name="Kallberg Y."/>
            <person name="Tangrot J."/>
            <person name="Rosling A."/>
        </authorList>
    </citation>
    <scope>NUCLEOTIDE SEQUENCE</scope>
    <source>
        <strain evidence="8">MA453B</strain>
    </source>
</reference>
<feature type="compositionally biased region" description="Low complexity" evidence="7">
    <location>
        <begin position="335"/>
        <end position="372"/>
    </location>
</feature>
<dbReference type="SUPFAM" id="SSF57997">
    <property type="entry name" value="Tropomyosin"/>
    <property type="match status" value="1"/>
</dbReference>
<feature type="region of interest" description="Disordered" evidence="7">
    <location>
        <begin position="519"/>
        <end position="597"/>
    </location>
</feature>
<dbReference type="OrthoDB" id="45365at2759"/>
<feature type="compositionally biased region" description="Low complexity" evidence="7">
    <location>
        <begin position="574"/>
        <end position="597"/>
    </location>
</feature>
<evidence type="ECO:0000256" key="5">
    <source>
        <dbReference type="ARBA" id="ARBA00023054"/>
    </source>
</evidence>
<dbReference type="InterPro" id="IPR015915">
    <property type="entry name" value="Kelch-typ_b-propeller"/>
</dbReference>
<accession>A0A9N9B6P6</accession>
<evidence type="ECO:0000313" key="9">
    <source>
        <dbReference type="Proteomes" id="UP000789405"/>
    </source>
</evidence>
<evidence type="ECO:0000256" key="6">
    <source>
        <dbReference type="SAM" id="Coils"/>
    </source>
</evidence>
<keyword evidence="3" id="KW-0963">Cytoplasm</keyword>
<dbReference type="InterPro" id="IPR052124">
    <property type="entry name" value="Rab9_kelch_effector"/>
</dbReference>
<dbReference type="GO" id="GO:0005737">
    <property type="term" value="C:cytoplasm"/>
    <property type="evidence" value="ECO:0007669"/>
    <property type="project" value="UniProtKB-SubCell"/>
</dbReference>
<comment type="subcellular location">
    <subcellularLocation>
        <location evidence="1">Cytoplasm</location>
    </subcellularLocation>
</comment>
<gene>
    <name evidence="8" type="ORF">DERYTH_LOCUS5564</name>
</gene>
<evidence type="ECO:0000256" key="2">
    <source>
        <dbReference type="ARBA" id="ARBA00022441"/>
    </source>
</evidence>
<evidence type="ECO:0000256" key="7">
    <source>
        <dbReference type="SAM" id="MobiDB-lite"/>
    </source>
</evidence>
<feature type="region of interest" description="Disordered" evidence="7">
    <location>
        <begin position="1116"/>
        <end position="1141"/>
    </location>
</feature>
<evidence type="ECO:0000256" key="3">
    <source>
        <dbReference type="ARBA" id="ARBA00022490"/>
    </source>
</evidence>
<feature type="compositionally biased region" description="Basic and acidic residues" evidence="7">
    <location>
        <begin position="1132"/>
        <end position="1141"/>
    </location>
</feature>
<dbReference type="Gene3D" id="1.20.5.170">
    <property type="match status" value="1"/>
</dbReference>
<dbReference type="Gene3D" id="2.120.10.80">
    <property type="entry name" value="Kelch-type beta propeller"/>
    <property type="match status" value="2"/>
</dbReference>
<feature type="compositionally biased region" description="Polar residues" evidence="7">
    <location>
        <begin position="540"/>
        <end position="570"/>
    </location>
</feature>
<evidence type="ECO:0000313" key="8">
    <source>
        <dbReference type="EMBL" id="CAG8557331.1"/>
    </source>
</evidence>
<organism evidence="8 9">
    <name type="scientific">Dentiscutata erythropus</name>
    <dbReference type="NCBI Taxonomy" id="1348616"/>
    <lineage>
        <taxon>Eukaryota</taxon>
        <taxon>Fungi</taxon>
        <taxon>Fungi incertae sedis</taxon>
        <taxon>Mucoromycota</taxon>
        <taxon>Glomeromycotina</taxon>
        <taxon>Glomeromycetes</taxon>
        <taxon>Diversisporales</taxon>
        <taxon>Gigasporaceae</taxon>
        <taxon>Dentiscutata</taxon>
    </lineage>
</organism>
<protein>
    <submittedName>
        <fullName evidence="8">7917_t:CDS:1</fullName>
    </submittedName>
</protein>
<feature type="coiled-coil region" evidence="6">
    <location>
        <begin position="851"/>
        <end position="941"/>
    </location>
</feature>
<keyword evidence="9" id="KW-1185">Reference proteome</keyword>
<feature type="coiled-coil region" evidence="6">
    <location>
        <begin position="749"/>
        <end position="818"/>
    </location>
</feature>